<dbReference type="OrthoDB" id="278744at2759"/>
<evidence type="ECO:0000313" key="3">
    <source>
        <dbReference type="Proteomes" id="UP000037923"/>
    </source>
</evidence>
<name>A0A0M9FQK0_LEPPY</name>
<evidence type="ECO:0000256" key="1">
    <source>
        <dbReference type="SAM" id="MobiDB-lite"/>
    </source>
</evidence>
<dbReference type="Proteomes" id="UP000037923">
    <property type="component" value="Unassembled WGS sequence"/>
</dbReference>
<reference evidence="2 3" key="1">
    <citation type="submission" date="2015-07" db="EMBL/GenBank/DDBJ databases">
        <title>High-quality genome of monoxenous trypanosomatid Leptomonas pyrrhocoris.</title>
        <authorList>
            <person name="Flegontov P."/>
            <person name="Butenko A."/>
            <person name="Firsov S."/>
            <person name="Vlcek C."/>
            <person name="Logacheva M.D."/>
            <person name="Field M."/>
            <person name="Filatov D."/>
            <person name="Flegontova O."/>
            <person name="Gerasimov E."/>
            <person name="Jackson A.P."/>
            <person name="Kelly S."/>
            <person name="Opperdoes F."/>
            <person name="O'Reilly A."/>
            <person name="Votypka J."/>
            <person name="Yurchenko V."/>
            <person name="Lukes J."/>
        </authorList>
    </citation>
    <scope>NUCLEOTIDE SEQUENCE [LARGE SCALE GENOMIC DNA]</scope>
    <source>
        <strain evidence="2">H10</strain>
    </source>
</reference>
<dbReference type="EMBL" id="LGTL01000032">
    <property type="protein sequence ID" value="KPA73889.1"/>
    <property type="molecule type" value="Genomic_DNA"/>
</dbReference>
<organism evidence="2 3">
    <name type="scientific">Leptomonas pyrrhocoris</name>
    <name type="common">Firebug parasite</name>
    <dbReference type="NCBI Taxonomy" id="157538"/>
    <lineage>
        <taxon>Eukaryota</taxon>
        <taxon>Discoba</taxon>
        <taxon>Euglenozoa</taxon>
        <taxon>Kinetoplastea</taxon>
        <taxon>Metakinetoplastina</taxon>
        <taxon>Trypanosomatida</taxon>
        <taxon>Trypanosomatidae</taxon>
        <taxon>Leishmaniinae</taxon>
        <taxon>Leptomonas</taxon>
    </lineage>
</organism>
<sequence length="942" mass="104420">MQALQLCRCPASASQRSLTQAYSFAVACVRSRCFATAAAAELDVANDDVDARLTEGRESTDGTAETPKAPRRPLSVTLLPYIYSANTTAPDTRLALPQGTRPVRRMKRMMNVDTMADLMKALDGSKLETEEECVRFLNLVVAFIRHENSLLLQEESPSPDVRERAAKVRKARDSFRLSSEEQHILLKKACVLVEQRRVPLIVASRLLRHRWFDELRASGGPTSQRYVMELVQSWMAEELLADRLDPRDARALLSNCAYALKSQVAHARAARRGNASSTASGGKASESQLSSFIGSLATTAVKDITSAAQVEGLLNVMWDVHSTGCGAPASFWDAMVQRIVQFNAALDTQLTEVAETGSRAGRDTRKHKRTESPLSRQAGHFFTTLTTRQLYRFLLVLKLSKWAGNATVLHQLADQALRNVAFELEASHHSDSNGGDTDKEITENSEAAAPASSGAMSIHPPPPPAPSLEHHAVLDAPHLVHRQPSKRDVARRIRRVADMRPQEFLELLSLAADLRVPIGVSATRVSEELLTPLVPHLSTKDLLALLQIVRYTESQSTELLQAVMRRLMENGPATPYALTLSKTLLRTAATAPDLFASLEMDDFVLFFLDLCEAQFSLCQPAVVVTLVDLLYTLGRRYDEHSVPGQRIRAVVHLFCAHMDRLLQLHVIAAAKVEPLLEITVLLRMRPRPELYPAVQELLSTRAAAEGQKQARHAARLESAGCSVDIPMEATPEGEENESNEGAAVVESSEFAAGRGARWEDLSETELPTVSKTARRVYGEIGYMFERMVVLKATLNKADFDIFRRDIEKAGLYSLFQGVQLFHLGHLEVQVAYTTDTARAAASKIPRALPWWMEKTITSIVLRKIARSRIHEGSTDDEVLKLLGHVHCDAAKVDTVVALLVESPLQMVKRQRALWLYVRELARRFGSDETKKSVSAYLTKSLF</sequence>
<accession>A0A0M9FQK0</accession>
<dbReference type="GeneID" id="26909788"/>
<protein>
    <submittedName>
        <fullName evidence="2">Putative mitochondrial mitochondrial RNA binding protein</fullName>
    </submittedName>
</protein>
<dbReference type="OMA" id="PRAGHFF"/>
<dbReference type="AlphaFoldDB" id="A0A0M9FQK0"/>
<gene>
    <name evidence="2" type="ORF">ABB37_09505</name>
</gene>
<feature type="compositionally biased region" description="Basic and acidic residues" evidence="1">
    <location>
        <begin position="427"/>
        <end position="442"/>
    </location>
</feature>
<feature type="region of interest" description="Disordered" evidence="1">
    <location>
        <begin position="355"/>
        <end position="375"/>
    </location>
</feature>
<proteinExistence type="predicted"/>
<dbReference type="RefSeq" id="XP_015652328.1">
    <property type="nucleotide sequence ID" value="XM_015809008.1"/>
</dbReference>
<feature type="region of interest" description="Disordered" evidence="1">
    <location>
        <begin position="427"/>
        <end position="469"/>
    </location>
</feature>
<dbReference type="VEuPathDB" id="TriTrypDB:LpyrH10_32_0380"/>
<comment type="caution">
    <text evidence="2">The sequence shown here is derived from an EMBL/GenBank/DDBJ whole genome shotgun (WGS) entry which is preliminary data.</text>
</comment>
<keyword evidence="3" id="KW-1185">Reference proteome</keyword>
<evidence type="ECO:0000313" key="2">
    <source>
        <dbReference type="EMBL" id="KPA73889.1"/>
    </source>
</evidence>